<proteinExistence type="inferred from homology"/>
<dbReference type="EMBL" id="PNHG01000001">
    <property type="protein sequence ID" value="PMC65540.1"/>
    <property type="molecule type" value="Genomic_DNA"/>
</dbReference>
<keyword evidence="3" id="KW-0349">Heme</keyword>
<dbReference type="AlphaFoldDB" id="A0A2N6T885"/>
<keyword evidence="4" id="KW-0479">Metal-binding</keyword>
<reference evidence="7 8" key="1">
    <citation type="submission" date="2017-09" db="EMBL/GenBank/DDBJ databases">
        <title>Bacterial strain isolated from the female urinary microbiota.</title>
        <authorList>
            <person name="Thomas-White K."/>
            <person name="Kumar N."/>
            <person name="Forster S."/>
            <person name="Putonti C."/>
            <person name="Lawley T."/>
            <person name="Wolfe A.J."/>
        </authorList>
    </citation>
    <scope>NUCLEOTIDE SEQUENCE [LARGE SCALE GENOMIC DNA]</scope>
    <source>
        <strain evidence="7 8">UMB0792</strain>
    </source>
</reference>
<dbReference type="InterPro" id="IPR012292">
    <property type="entry name" value="Globin/Proto"/>
</dbReference>
<dbReference type="InterPro" id="IPR001486">
    <property type="entry name" value="Hemoglobin_trunc"/>
</dbReference>
<name>A0A2N6T885_9CORY</name>
<dbReference type="SUPFAM" id="SSF46458">
    <property type="entry name" value="Globin-like"/>
    <property type="match status" value="1"/>
</dbReference>
<comment type="caution">
    <text evidence="7">The sequence shown here is derived from an EMBL/GenBank/DDBJ whole genome shotgun (WGS) entry which is preliminary data.</text>
</comment>
<evidence type="ECO:0000313" key="8">
    <source>
        <dbReference type="Proteomes" id="UP000235836"/>
    </source>
</evidence>
<evidence type="ECO:0000256" key="4">
    <source>
        <dbReference type="ARBA" id="ARBA00022723"/>
    </source>
</evidence>
<dbReference type="InterPro" id="IPR019795">
    <property type="entry name" value="Globin_bac-like_CS"/>
</dbReference>
<dbReference type="GO" id="GO:0019825">
    <property type="term" value="F:oxygen binding"/>
    <property type="evidence" value="ECO:0007669"/>
    <property type="project" value="InterPro"/>
</dbReference>
<keyword evidence="2" id="KW-0813">Transport</keyword>
<dbReference type="Proteomes" id="UP000235836">
    <property type="component" value="Unassembled WGS sequence"/>
</dbReference>
<comment type="similarity">
    <text evidence="6">Belongs to the truncated hemoglobin family. Group II subfamily.</text>
</comment>
<comment type="cofactor">
    <cofactor evidence="1">
        <name>heme</name>
        <dbReference type="ChEBI" id="CHEBI:30413"/>
    </cofactor>
</comment>
<evidence type="ECO:0000256" key="3">
    <source>
        <dbReference type="ARBA" id="ARBA00022617"/>
    </source>
</evidence>
<sequence length="136" mass="15995">MYEALGGDAFFRRLVSGFYQQVRKDDLIGPMYPEDDWDGAEDRLRWFLAQYWGGPTTYNEQRGAPMLRRRHLPYPIGMAEAERWLELMNRSLDQFTAEELNEEQRGALVNHMERVAYMTINQPGEHPGMPTKRNLL</sequence>
<keyword evidence="8" id="KW-1185">Reference proteome</keyword>
<protein>
    <recommendedName>
        <fullName evidence="9">Globin</fullName>
    </recommendedName>
</protein>
<dbReference type="PANTHER" id="PTHR47366:SF1">
    <property type="entry name" value="TWO-ON-TWO HEMOGLOBIN-3"/>
    <property type="match status" value="1"/>
</dbReference>
<dbReference type="GO" id="GO:0046872">
    <property type="term" value="F:metal ion binding"/>
    <property type="evidence" value="ECO:0007669"/>
    <property type="project" value="UniProtKB-KW"/>
</dbReference>
<evidence type="ECO:0000256" key="2">
    <source>
        <dbReference type="ARBA" id="ARBA00022448"/>
    </source>
</evidence>
<dbReference type="GO" id="GO:0005344">
    <property type="term" value="F:oxygen carrier activity"/>
    <property type="evidence" value="ECO:0007669"/>
    <property type="project" value="InterPro"/>
</dbReference>
<dbReference type="GO" id="GO:0020037">
    <property type="term" value="F:heme binding"/>
    <property type="evidence" value="ECO:0007669"/>
    <property type="project" value="InterPro"/>
</dbReference>
<keyword evidence="5" id="KW-0408">Iron</keyword>
<evidence type="ECO:0000313" key="7">
    <source>
        <dbReference type="EMBL" id="PMC65540.1"/>
    </source>
</evidence>
<dbReference type="PANTHER" id="PTHR47366">
    <property type="entry name" value="TWO-ON-TWO HEMOGLOBIN-3"/>
    <property type="match status" value="1"/>
</dbReference>
<gene>
    <name evidence="7" type="ORF">CJ203_00330</name>
</gene>
<organism evidence="7 8">
    <name type="scientific">Corynebacterium tuscaniense</name>
    <dbReference type="NCBI Taxonomy" id="302449"/>
    <lineage>
        <taxon>Bacteria</taxon>
        <taxon>Bacillati</taxon>
        <taxon>Actinomycetota</taxon>
        <taxon>Actinomycetes</taxon>
        <taxon>Mycobacteriales</taxon>
        <taxon>Corynebacteriaceae</taxon>
        <taxon>Corynebacterium</taxon>
    </lineage>
</organism>
<evidence type="ECO:0000256" key="1">
    <source>
        <dbReference type="ARBA" id="ARBA00001971"/>
    </source>
</evidence>
<evidence type="ECO:0008006" key="9">
    <source>
        <dbReference type="Google" id="ProtNLM"/>
    </source>
</evidence>
<dbReference type="PROSITE" id="PS01213">
    <property type="entry name" value="GLOBIN_FAM_2"/>
    <property type="match status" value="1"/>
</dbReference>
<dbReference type="InterPro" id="IPR044203">
    <property type="entry name" value="GlbO/GLB3-like"/>
</dbReference>
<dbReference type="CDD" id="cd14771">
    <property type="entry name" value="TrHb2_Mt-trHbO-like_O"/>
    <property type="match status" value="1"/>
</dbReference>
<dbReference type="Gene3D" id="1.10.490.10">
    <property type="entry name" value="Globins"/>
    <property type="match status" value="1"/>
</dbReference>
<dbReference type="InterPro" id="IPR009050">
    <property type="entry name" value="Globin-like_sf"/>
</dbReference>
<evidence type="ECO:0000256" key="5">
    <source>
        <dbReference type="ARBA" id="ARBA00023004"/>
    </source>
</evidence>
<accession>A0A2N6T885</accession>
<dbReference type="RefSeq" id="WP_102723260.1">
    <property type="nucleotide sequence ID" value="NZ_JBHRZL010000022.1"/>
</dbReference>
<dbReference type="Pfam" id="PF01152">
    <property type="entry name" value="Bac_globin"/>
    <property type="match status" value="1"/>
</dbReference>
<evidence type="ECO:0000256" key="6">
    <source>
        <dbReference type="ARBA" id="ARBA00034496"/>
    </source>
</evidence>